<proteinExistence type="predicted"/>
<dbReference type="Gene3D" id="3.40.640.10">
    <property type="entry name" value="Type I PLP-dependent aspartate aminotransferase-like (Major domain)"/>
    <property type="match status" value="1"/>
</dbReference>
<evidence type="ECO:0000313" key="2">
    <source>
        <dbReference type="Proteomes" id="UP001363151"/>
    </source>
</evidence>
<protein>
    <submittedName>
        <fullName evidence="1">Aminotransferase</fullName>
    </submittedName>
</protein>
<dbReference type="SUPFAM" id="SSF53383">
    <property type="entry name" value="PLP-dependent transferases"/>
    <property type="match status" value="1"/>
</dbReference>
<sequence length="445" mass="46600">MLVETLLRIAVGVSALGNPRGLPRSLTEALTSDLAPARFAKDFSKPLAVPEAGIEAAVRAMRSGRLFRYGASSAASSEVARAEREFADGVAGSRFAVGVNSGSSALMLGLMAVGVKPGDRVVCNGFAFTGVPSTIMRLGAEPVLVDTDAHFRLDVADLEAKLDAFPDARALVLSHTRGRVCDLDRVAALAEARKLDVVEDCGHAAGASWRGRPVGRLGAVAAFGARSDSMLNGGEAGFATTDDAETAAKLVYLSGCYERRYGKHGARPEDDDLLERAMATMPYLSTRMSELSAACLRPAVASLADRVVEANRRHALIARSLGDLAGGGVVLPESDPRASCVGDRLTFSVPALDEAANGFFRTTCVALGVPVAWLKSPANAFYHGNWRNYGAPTFDLPGTDALLETAYDLALPAYFGDDDLRHVAEIVAYAYACAAAASEDDGGGA</sequence>
<organism evidence="1 2">
    <name type="scientific">Aureococcus anophagefferens</name>
    <name type="common">Harmful bloom alga</name>
    <dbReference type="NCBI Taxonomy" id="44056"/>
    <lineage>
        <taxon>Eukaryota</taxon>
        <taxon>Sar</taxon>
        <taxon>Stramenopiles</taxon>
        <taxon>Ochrophyta</taxon>
        <taxon>Pelagophyceae</taxon>
        <taxon>Pelagomonadales</taxon>
        <taxon>Pelagomonadaceae</taxon>
        <taxon>Aureococcus</taxon>
    </lineage>
</organism>
<dbReference type="GO" id="GO:0008483">
    <property type="term" value="F:transaminase activity"/>
    <property type="evidence" value="ECO:0007669"/>
    <property type="project" value="UniProtKB-KW"/>
</dbReference>
<gene>
    <name evidence="1" type="ORF">SO694_0046600</name>
</gene>
<dbReference type="InterPro" id="IPR000653">
    <property type="entry name" value="DegT/StrS_aminotransferase"/>
</dbReference>
<keyword evidence="2" id="KW-1185">Reference proteome</keyword>
<dbReference type="EMBL" id="JBBJCI010000280">
    <property type="protein sequence ID" value="KAK7236491.1"/>
    <property type="molecule type" value="Genomic_DNA"/>
</dbReference>
<dbReference type="InterPro" id="IPR015421">
    <property type="entry name" value="PyrdxlP-dep_Trfase_major"/>
</dbReference>
<dbReference type="InterPro" id="IPR015424">
    <property type="entry name" value="PyrdxlP-dep_Trfase"/>
</dbReference>
<dbReference type="PANTHER" id="PTHR30244:SF34">
    <property type="entry name" value="DTDP-4-AMINO-4,6-DIDEOXYGALACTOSE TRANSAMINASE"/>
    <property type="match status" value="1"/>
</dbReference>
<dbReference type="Pfam" id="PF01041">
    <property type="entry name" value="DegT_DnrJ_EryC1"/>
    <property type="match status" value="1"/>
</dbReference>
<keyword evidence="1" id="KW-0032">Aminotransferase</keyword>
<name>A0ABR1FRG0_AURAN</name>
<accession>A0ABR1FRG0</accession>
<dbReference type="PANTHER" id="PTHR30244">
    <property type="entry name" value="TRANSAMINASE"/>
    <property type="match status" value="1"/>
</dbReference>
<keyword evidence="1" id="KW-0808">Transferase</keyword>
<evidence type="ECO:0000313" key="1">
    <source>
        <dbReference type="EMBL" id="KAK7236491.1"/>
    </source>
</evidence>
<reference evidence="1 2" key="1">
    <citation type="submission" date="2024-03" db="EMBL/GenBank/DDBJ databases">
        <title>Aureococcus anophagefferens CCMP1851 and Kratosvirus quantuckense: Draft genome of a second virus-susceptible host strain in the model system.</title>
        <authorList>
            <person name="Chase E."/>
            <person name="Truchon A.R."/>
            <person name="Schepens W."/>
            <person name="Wilhelm S.W."/>
        </authorList>
    </citation>
    <scope>NUCLEOTIDE SEQUENCE [LARGE SCALE GENOMIC DNA]</scope>
    <source>
        <strain evidence="1 2">CCMP1851</strain>
    </source>
</reference>
<dbReference type="Proteomes" id="UP001363151">
    <property type="component" value="Unassembled WGS sequence"/>
</dbReference>
<comment type="caution">
    <text evidence="1">The sequence shown here is derived from an EMBL/GenBank/DDBJ whole genome shotgun (WGS) entry which is preliminary data.</text>
</comment>